<protein>
    <submittedName>
        <fullName evidence="2">SCO family protein</fullName>
    </submittedName>
</protein>
<sequence length="246" mass="27531">MLRIVFILLLALVAFGGVWSYQKIGNPGPPALETSLLYSSPRSIDPFTLQSTAAPAAESDTAAGHEVSNDDLLGQWTIIFTGYTFCPDICPTTMAQLKQSWSDINQVSETPMQVWMVSVDPQRDDIPRLREYVGFFNEGLEASQQTPFLGVRGEHKDLFPFVRNIGLMYSIPEEDETNYLVNHSAAIILISPEGHQQAVFRASHEPGMIPTVNPTLLVNDLKRIIRYLETEDARTWFGRFLPDALT</sequence>
<dbReference type="InterPro" id="IPR036249">
    <property type="entry name" value="Thioredoxin-like_sf"/>
</dbReference>
<evidence type="ECO:0000313" key="3">
    <source>
        <dbReference type="Proteomes" id="UP000287410"/>
    </source>
</evidence>
<dbReference type="PANTHER" id="PTHR12151:SF25">
    <property type="entry name" value="LINALOOL DEHYDRATASE_ISOMERASE DOMAIN-CONTAINING PROTEIN"/>
    <property type="match status" value="1"/>
</dbReference>
<organism evidence="2 3">
    <name type="scientific">Aliidiomarina sedimenti</name>
    <dbReference type="NCBI Taxonomy" id="1933879"/>
    <lineage>
        <taxon>Bacteria</taxon>
        <taxon>Pseudomonadati</taxon>
        <taxon>Pseudomonadota</taxon>
        <taxon>Gammaproteobacteria</taxon>
        <taxon>Alteromonadales</taxon>
        <taxon>Idiomarinaceae</taxon>
        <taxon>Aliidiomarina</taxon>
    </lineage>
</organism>
<dbReference type="Proteomes" id="UP000287410">
    <property type="component" value="Unassembled WGS sequence"/>
</dbReference>
<dbReference type="PANTHER" id="PTHR12151">
    <property type="entry name" value="ELECTRON TRANSPORT PROTIN SCO1/SENC FAMILY MEMBER"/>
    <property type="match status" value="1"/>
</dbReference>
<evidence type="ECO:0000256" key="1">
    <source>
        <dbReference type="ARBA" id="ARBA00010996"/>
    </source>
</evidence>
<dbReference type="SUPFAM" id="SSF52833">
    <property type="entry name" value="Thioredoxin-like"/>
    <property type="match status" value="1"/>
</dbReference>
<evidence type="ECO:0000313" key="2">
    <source>
        <dbReference type="EMBL" id="RUO30988.1"/>
    </source>
</evidence>
<proteinExistence type="inferred from homology"/>
<dbReference type="Gene3D" id="3.40.30.10">
    <property type="entry name" value="Glutaredoxin"/>
    <property type="match status" value="1"/>
</dbReference>
<keyword evidence="3" id="KW-1185">Reference proteome</keyword>
<comment type="similarity">
    <text evidence="1">Belongs to the SCO1/2 family.</text>
</comment>
<gene>
    <name evidence="2" type="ORF">CWE12_05575</name>
</gene>
<dbReference type="EMBL" id="PIPN01000002">
    <property type="protein sequence ID" value="RUO30988.1"/>
    <property type="molecule type" value="Genomic_DNA"/>
</dbReference>
<dbReference type="Pfam" id="PF02630">
    <property type="entry name" value="SCO1-SenC"/>
    <property type="match status" value="1"/>
</dbReference>
<accession>A0ABY0C0N6</accession>
<name>A0ABY0C0N6_9GAMM</name>
<dbReference type="InterPro" id="IPR003782">
    <property type="entry name" value="SCO1/SenC"/>
</dbReference>
<dbReference type="CDD" id="cd02968">
    <property type="entry name" value="SCO"/>
    <property type="match status" value="1"/>
</dbReference>
<comment type="caution">
    <text evidence="2">The sequence shown here is derived from an EMBL/GenBank/DDBJ whole genome shotgun (WGS) entry which is preliminary data.</text>
</comment>
<reference evidence="2 3" key="1">
    <citation type="journal article" date="2018" name="Front. Microbiol.">
        <title>Genome-Based Analysis Reveals the Taxonomy and Diversity of the Family Idiomarinaceae.</title>
        <authorList>
            <person name="Liu Y."/>
            <person name="Lai Q."/>
            <person name="Shao Z."/>
        </authorList>
    </citation>
    <scope>NUCLEOTIDE SEQUENCE [LARGE SCALE GENOMIC DNA]</scope>
    <source>
        <strain evidence="2 3">GBSy1</strain>
    </source>
</reference>